<dbReference type="HOGENOM" id="CLU_2886071_0_0_1"/>
<evidence type="ECO:0000313" key="1">
    <source>
        <dbReference type="EMBL" id="ETW80455.1"/>
    </source>
</evidence>
<accession>W4K508</accession>
<reference evidence="1 2" key="1">
    <citation type="journal article" date="2012" name="New Phytol.">
        <title>Insight into trade-off between wood decay and parasitism from the genome of a fungal forest pathogen.</title>
        <authorList>
            <person name="Olson A."/>
            <person name="Aerts A."/>
            <person name="Asiegbu F."/>
            <person name="Belbahri L."/>
            <person name="Bouzid O."/>
            <person name="Broberg A."/>
            <person name="Canback B."/>
            <person name="Coutinho P.M."/>
            <person name="Cullen D."/>
            <person name="Dalman K."/>
            <person name="Deflorio G."/>
            <person name="van Diepen L.T."/>
            <person name="Dunand C."/>
            <person name="Duplessis S."/>
            <person name="Durling M."/>
            <person name="Gonthier P."/>
            <person name="Grimwood J."/>
            <person name="Fossdal C.G."/>
            <person name="Hansson D."/>
            <person name="Henrissat B."/>
            <person name="Hietala A."/>
            <person name="Himmelstrand K."/>
            <person name="Hoffmeister D."/>
            <person name="Hogberg N."/>
            <person name="James T.Y."/>
            <person name="Karlsson M."/>
            <person name="Kohler A."/>
            <person name="Kues U."/>
            <person name="Lee Y.H."/>
            <person name="Lin Y.C."/>
            <person name="Lind M."/>
            <person name="Lindquist E."/>
            <person name="Lombard V."/>
            <person name="Lucas S."/>
            <person name="Lunden K."/>
            <person name="Morin E."/>
            <person name="Murat C."/>
            <person name="Park J."/>
            <person name="Raffaello T."/>
            <person name="Rouze P."/>
            <person name="Salamov A."/>
            <person name="Schmutz J."/>
            <person name="Solheim H."/>
            <person name="Stahlberg J."/>
            <person name="Velez H."/>
            <person name="de Vries R.P."/>
            <person name="Wiebenga A."/>
            <person name="Woodward S."/>
            <person name="Yakovlev I."/>
            <person name="Garbelotto M."/>
            <person name="Martin F."/>
            <person name="Grigoriev I.V."/>
            <person name="Stenlid J."/>
        </authorList>
    </citation>
    <scope>NUCLEOTIDE SEQUENCE [LARGE SCALE GENOMIC DNA]</scope>
    <source>
        <strain evidence="1 2">TC 32-1</strain>
    </source>
</reference>
<evidence type="ECO:0000313" key="2">
    <source>
        <dbReference type="Proteomes" id="UP000030671"/>
    </source>
</evidence>
<dbReference type="AlphaFoldDB" id="W4K508"/>
<dbReference type="RefSeq" id="XP_009547204.1">
    <property type="nucleotide sequence ID" value="XM_009548909.1"/>
</dbReference>
<dbReference type="EMBL" id="KI925459">
    <property type="protein sequence ID" value="ETW80455.1"/>
    <property type="molecule type" value="Genomic_DNA"/>
</dbReference>
<dbReference type="Proteomes" id="UP000030671">
    <property type="component" value="Unassembled WGS sequence"/>
</dbReference>
<dbReference type="KEGG" id="hir:HETIRDRAFT_169210"/>
<dbReference type="GeneID" id="20668209"/>
<proteinExistence type="predicted"/>
<dbReference type="InParanoid" id="W4K508"/>
<gene>
    <name evidence="1" type="ORF">HETIRDRAFT_169210</name>
</gene>
<sequence>MSKVVNKQSIGLPLDSDLVWLVADHTYRSIRNRTNSASSQTGRWGVLAVFHGVILHPQSEGIS</sequence>
<keyword evidence="2" id="KW-1185">Reference proteome</keyword>
<name>W4K508_HETIT</name>
<protein>
    <submittedName>
        <fullName evidence="1">Uncharacterized protein</fullName>
    </submittedName>
</protein>
<organism evidence="1 2">
    <name type="scientific">Heterobasidion irregulare (strain TC 32-1)</name>
    <dbReference type="NCBI Taxonomy" id="747525"/>
    <lineage>
        <taxon>Eukaryota</taxon>
        <taxon>Fungi</taxon>
        <taxon>Dikarya</taxon>
        <taxon>Basidiomycota</taxon>
        <taxon>Agaricomycotina</taxon>
        <taxon>Agaricomycetes</taxon>
        <taxon>Russulales</taxon>
        <taxon>Bondarzewiaceae</taxon>
        <taxon>Heterobasidion</taxon>
        <taxon>Heterobasidion annosum species complex</taxon>
    </lineage>
</organism>